<evidence type="ECO:0000313" key="6">
    <source>
        <dbReference type="EMBL" id="AHG01804.1"/>
    </source>
</evidence>
<dbReference type="SUPFAM" id="SSF53850">
    <property type="entry name" value="Periplasmic binding protein-like II"/>
    <property type="match status" value="1"/>
</dbReference>
<dbReference type="PANTHER" id="PTHR30290">
    <property type="entry name" value="PERIPLASMIC BINDING COMPONENT OF ABC TRANSPORTER"/>
    <property type="match status" value="1"/>
</dbReference>
<dbReference type="InterPro" id="IPR000914">
    <property type="entry name" value="SBP_5_dom"/>
</dbReference>
<keyword evidence="7" id="KW-1185">Reference proteome</keyword>
<dbReference type="Gene3D" id="3.90.76.10">
    <property type="entry name" value="Dipeptide-binding Protein, Domain 1"/>
    <property type="match status" value="1"/>
</dbReference>
<gene>
    <name evidence="6" type="ORF">HALLA_00505</name>
</gene>
<dbReference type="Gene3D" id="3.40.190.10">
    <property type="entry name" value="Periplasmic binding protein-like II"/>
    <property type="match status" value="1"/>
</dbReference>
<dbReference type="GO" id="GO:0015833">
    <property type="term" value="P:peptide transport"/>
    <property type="evidence" value="ECO:0007669"/>
    <property type="project" value="TreeGrafter"/>
</dbReference>
<geneLocation type="plasmid" evidence="6">
    <name>unnamed</name>
</geneLocation>
<dbReference type="Gene3D" id="3.10.105.10">
    <property type="entry name" value="Dipeptide-binding Protein, Domain 3"/>
    <property type="match status" value="1"/>
</dbReference>
<dbReference type="InterPro" id="IPR030678">
    <property type="entry name" value="Peptide/Ni-bd"/>
</dbReference>
<keyword evidence="2" id="KW-0813">Transport</keyword>
<protein>
    <submittedName>
        <fullName evidence="6">Peptide ABC transporter substrate-binding protein</fullName>
    </submittedName>
</protein>
<dbReference type="HOGENOM" id="CLU_017028_7_4_2"/>
<dbReference type="PANTHER" id="PTHR30290:SF9">
    <property type="entry name" value="OLIGOPEPTIDE-BINDING PROTEIN APPA"/>
    <property type="match status" value="1"/>
</dbReference>
<dbReference type="PIRSF" id="PIRSF002741">
    <property type="entry name" value="MppA"/>
    <property type="match status" value="1"/>
</dbReference>
<keyword evidence="3" id="KW-0732">Signal</keyword>
<dbReference type="Proteomes" id="UP000019024">
    <property type="component" value="Plasmid unnamed2"/>
</dbReference>
<feature type="domain" description="Solute-binding protein family 5" evidence="5">
    <location>
        <begin position="47"/>
        <end position="411"/>
    </location>
</feature>
<evidence type="ECO:0000259" key="5">
    <source>
        <dbReference type="Pfam" id="PF00496"/>
    </source>
</evidence>
<dbReference type="KEGG" id="hlr:HALLA_00505"/>
<sequence length="513" mass="57108">MGNLLRYGRAQDSSTLDPQATSSGEDAKVTGQIYDRLIHFEPGESTLVEGLAEEFSLEGTTVSLTIRQDAQFHNGDDVTAEDFVATYRRFHDEDYEHYIGADNVSFYGAYVFGSVESIEATAESELEIELESRYAPYLRTLAMFAAAVFPKSEIENDHDFAEDPIGSGPFVFDEWSKSDQQIRLTANEDYWGQKASVGELVFEAVTENSTRAQSLDSRELDIIDGIGSGQANTIENSENASLESKPGMNVGYLALNMERVEAFRDRRVRRAINHAINVEGIIESIYRGNATASAQAIPPTVMGYNEDLDPYEYDPETAQDLLDDAGYGDGLEFELATMTTARPYIASPVQTAETVRSNLADVGIDVEINEQSSFDAYLEYTDTGQHDAAFAGWITDNGDPNNFYEPLLDPGVDPDEIPEGQNWISRDVEGVNDGNNSAWANTEFMELVDEAQQTYDEEERAELYREIGQLTRDEAPWAFMTYTDELRGVSERVNGYIVEVIGGPFLNHVELDE</sequence>
<evidence type="ECO:0000256" key="1">
    <source>
        <dbReference type="ARBA" id="ARBA00005695"/>
    </source>
</evidence>
<organism evidence="6 7">
    <name type="scientific">Halostagnicola larsenii XH-48</name>
    <dbReference type="NCBI Taxonomy" id="797299"/>
    <lineage>
        <taxon>Archaea</taxon>
        <taxon>Methanobacteriati</taxon>
        <taxon>Methanobacteriota</taxon>
        <taxon>Stenosarchaea group</taxon>
        <taxon>Halobacteria</taxon>
        <taxon>Halobacteriales</taxon>
        <taxon>Natrialbaceae</taxon>
        <taxon>Halostagnicola</taxon>
    </lineage>
</organism>
<feature type="compositionally biased region" description="Polar residues" evidence="4">
    <location>
        <begin position="11"/>
        <end position="24"/>
    </location>
</feature>
<accession>W0JTC0</accession>
<evidence type="ECO:0000256" key="2">
    <source>
        <dbReference type="ARBA" id="ARBA00022448"/>
    </source>
</evidence>
<feature type="region of interest" description="Disordered" evidence="4">
    <location>
        <begin position="1"/>
        <end position="26"/>
    </location>
</feature>
<proteinExistence type="inferred from homology"/>
<dbReference type="GO" id="GO:0042597">
    <property type="term" value="C:periplasmic space"/>
    <property type="evidence" value="ECO:0007669"/>
    <property type="project" value="UniProtKB-ARBA"/>
</dbReference>
<dbReference type="GO" id="GO:0043190">
    <property type="term" value="C:ATP-binding cassette (ABC) transporter complex"/>
    <property type="evidence" value="ECO:0007669"/>
    <property type="project" value="InterPro"/>
</dbReference>
<name>W0JTC0_9EURY</name>
<reference evidence="6 7" key="1">
    <citation type="submission" date="2014-01" db="EMBL/GenBank/DDBJ databases">
        <authorList>
            <consortium name="DOE Joint Genome Institute"/>
            <person name="Anderson I."/>
            <person name="Huntemann M."/>
            <person name="Han J."/>
            <person name="Chen A."/>
            <person name="Kyrpides N."/>
            <person name="Mavromatis K."/>
            <person name="Markowitz V."/>
            <person name="Palaniappan K."/>
            <person name="Ivanova N."/>
            <person name="Schaumberg A."/>
            <person name="Pati A."/>
            <person name="Liolios K."/>
            <person name="Nordberg H.P."/>
            <person name="Cantor M.N."/>
            <person name="Hua S.X."/>
            <person name="Woyke T."/>
        </authorList>
    </citation>
    <scope>NUCLEOTIDE SEQUENCE [LARGE SCALE GENOMIC DNA]</scope>
    <source>
        <strain evidence="6 7">XH-48</strain>
        <plasmid evidence="7">2</plasmid>
    </source>
</reference>
<evidence type="ECO:0000256" key="4">
    <source>
        <dbReference type="SAM" id="MobiDB-lite"/>
    </source>
</evidence>
<dbReference type="AlphaFoldDB" id="W0JTC0"/>
<dbReference type="PATRIC" id="fig|797299.3.peg.3520"/>
<dbReference type="GO" id="GO:1904680">
    <property type="term" value="F:peptide transmembrane transporter activity"/>
    <property type="evidence" value="ECO:0007669"/>
    <property type="project" value="TreeGrafter"/>
</dbReference>
<dbReference type="EMBL" id="CP007057">
    <property type="protein sequence ID" value="AHG01804.1"/>
    <property type="molecule type" value="Genomic_DNA"/>
</dbReference>
<evidence type="ECO:0000313" key="7">
    <source>
        <dbReference type="Proteomes" id="UP000019024"/>
    </source>
</evidence>
<dbReference type="InterPro" id="IPR039424">
    <property type="entry name" value="SBP_5"/>
</dbReference>
<dbReference type="eggNOG" id="arCOG01534">
    <property type="taxonomic scope" value="Archaea"/>
</dbReference>
<dbReference type="Pfam" id="PF00496">
    <property type="entry name" value="SBP_bac_5"/>
    <property type="match status" value="1"/>
</dbReference>
<evidence type="ECO:0000256" key="3">
    <source>
        <dbReference type="ARBA" id="ARBA00022729"/>
    </source>
</evidence>
<comment type="similarity">
    <text evidence="1">Belongs to the bacterial solute-binding protein 5 family.</text>
</comment>
<dbReference type="CDD" id="cd08493">
    <property type="entry name" value="PBP2_DppA_like"/>
    <property type="match status" value="1"/>
</dbReference>
<keyword evidence="6" id="KW-0614">Plasmid</keyword>